<keyword evidence="2" id="KW-1133">Transmembrane helix</keyword>
<name>A0A1N6G6I0_9BURK</name>
<feature type="compositionally biased region" description="Basic and acidic residues" evidence="1">
    <location>
        <begin position="15"/>
        <end position="24"/>
    </location>
</feature>
<proteinExistence type="predicted"/>
<sequence length="262" mass="27244">MAKHTGPPESGADSPAERPVDSRADGPPGDSGQDFSQRFDPDLDPMYAMPPARFGRLALWAASASALTVGVAATVAYGVWFDQDQRAYTRAMATAQQALSTRVAATVPATLTAAPPEQMLSAAAAFVPDPPLSATPTTAMTTTTSAPVQTPTTWSGRVGAAAPPADAQTSLADADETAPPPSALPAQPDSSDTPSSDALAPHASSARPTMTSGGVKQIRHRPLVRAKPNTGLLARMESYFHRGNYRQHGNGSQQDQDLYAHS</sequence>
<keyword evidence="2" id="KW-0472">Membrane</keyword>
<evidence type="ECO:0000256" key="2">
    <source>
        <dbReference type="SAM" id="Phobius"/>
    </source>
</evidence>
<feature type="region of interest" description="Disordered" evidence="1">
    <location>
        <begin position="243"/>
        <end position="262"/>
    </location>
</feature>
<organism evidence="3 4">
    <name type="scientific">Paraburkholderia phenazinium</name>
    <dbReference type="NCBI Taxonomy" id="60549"/>
    <lineage>
        <taxon>Bacteria</taxon>
        <taxon>Pseudomonadati</taxon>
        <taxon>Pseudomonadota</taxon>
        <taxon>Betaproteobacteria</taxon>
        <taxon>Burkholderiales</taxon>
        <taxon>Burkholderiaceae</taxon>
        <taxon>Paraburkholderia</taxon>
    </lineage>
</organism>
<feature type="region of interest" description="Disordered" evidence="1">
    <location>
        <begin position="133"/>
        <end position="230"/>
    </location>
</feature>
<dbReference type="Proteomes" id="UP000184693">
    <property type="component" value="Unassembled WGS sequence"/>
</dbReference>
<reference evidence="3 4" key="1">
    <citation type="submission" date="2016-11" db="EMBL/GenBank/DDBJ databases">
        <authorList>
            <person name="Jaros S."/>
            <person name="Januszkiewicz K."/>
            <person name="Wedrychowicz H."/>
        </authorList>
    </citation>
    <scope>NUCLEOTIDE SEQUENCE [LARGE SCALE GENOMIC DNA]</scope>
    <source>
        <strain evidence="3 4">GAS86</strain>
    </source>
</reference>
<evidence type="ECO:0000313" key="3">
    <source>
        <dbReference type="EMBL" id="SIO03128.1"/>
    </source>
</evidence>
<dbReference type="RefSeq" id="WP_143787491.1">
    <property type="nucleotide sequence ID" value="NZ_FSRM01000001.1"/>
</dbReference>
<evidence type="ECO:0000256" key="1">
    <source>
        <dbReference type="SAM" id="MobiDB-lite"/>
    </source>
</evidence>
<keyword evidence="2" id="KW-0812">Transmembrane</keyword>
<protein>
    <submittedName>
        <fullName evidence="3">Uncharacterized protein</fullName>
    </submittedName>
</protein>
<feature type="compositionally biased region" description="Low complexity" evidence="1">
    <location>
        <begin position="134"/>
        <end position="153"/>
    </location>
</feature>
<feature type="region of interest" description="Disordered" evidence="1">
    <location>
        <begin position="1"/>
        <end position="44"/>
    </location>
</feature>
<dbReference type="AlphaFoldDB" id="A0A1N6G6I0"/>
<dbReference type="OrthoDB" id="9006324at2"/>
<dbReference type="EMBL" id="FSRM01000001">
    <property type="protein sequence ID" value="SIO03128.1"/>
    <property type="molecule type" value="Genomic_DNA"/>
</dbReference>
<accession>A0A1N6G6I0</accession>
<evidence type="ECO:0000313" key="4">
    <source>
        <dbReference type="Proteomes" id="UP000184693"/>
    </source>
</evidence>
<feature type="transmembrane region" description="Helical" evidence="2">
    <location>
        <begin position="57"/>
        <end position="80"/>
    </location>
</feature>
<feature type="compositionally biased region" description="Polar residues" evidence="1">
    <location>
        <begin position="247"/>
        <end position="256"/>
    </location>
</feature>
<gene>
    <name evidence="3" type="ORF">SAMN05444168_2157</name>
</gene>